<dbReference type="PANTHER" id="PTHR47891:SF1">
    <property type="entry name" value="CORA-MAGNESIUM AND COBALT TRANSPORTER"/>
    <property type="match status" value="1"/>
</dbReference>
<evidence type="ECO:0000313" key="8">
    <source>
        <dbReference type="Proteomes" id="UP000195918"/>
    </source>
</evidence>
<evidence type="ECO:0000256" key="4">
    <source>
        <dbReference type="ARBA" id="ARBA00022989"/>
    </source>
</evidence>
<dbReference type="GO" id="GO:0016020">
    <property type="term" value="C:membrane"/>
    <property type="evidence" value="ECO:0007669"/>
    <property type="project" value="UniProtKB-SubCell"/>
</dbReference>
<dbReference type="PANTHER" id="PTHR47891">
    <property type="entry name" value="TRANSPORTER-RELATED"/>
    <property type="match status" value="1"/>
</dbReference>
<evidence type="ECO:0000256" key="1">
    <source>
        <dbReference type="ARBA" id="ARBA00004141"/>
    </source>
</evidence>
<dbReference type="InterPro" id="IPR047199">
    <property type="entry name" value="CorA-like"/>
</dbReference>
<organism evidence="7 8">
    <name type="scientific">Vagococcus fluvialis bH819</name>
    <dbReference type="NCBI Taxonomy" id="1255619"/>
    <lineage>
        <taxon>Bacteria</taxon>
        <taxon>Bacillati</taxon>
        <taxon>Bacillota</taxon>
        <taxon>Bacilli</taxon>
        <taxon>Lactobacillales</taxon>
        <taxon>Enterococcaceae</taxon>
        <taxon>Vagococcus</taxon>
    </lineage>
</organism>
<evidence type="ECO:0000313" key="7">
    <source>
        <dbReference type="EMBL" id="SLM85442.1"/>
    </source>
</evidence>
<dbReference type="RefSeq" id="WP_086951075.1">
    <property type="nucleotide sequence ID" value="NZ_FWFD01000008.1"/>
</dbReference>
<dbReference type="InterPro" id="IPR045863">
    <property type="entry name" value="CorA_TM1_TM2"/>
</dbReference>
<proteinExistence type="inferred from homology"/>
<keyword evidence="4 6" id="KW-1133">Transmembrane helix</keyword>
<keyword evidence="3 6" id="KW-0812">Transmembrane</keyword>
<dbReference type="InterPro" id="IPR045861">
    <property type="entry name" value="CorA_cytoplasmic_dom"/>
</dbReference>
<accession>A0A1X6WMI8</accession>
<dbReference type="Proteomes" id="UP000195918">
    <property type="component" value="Unassembled WGS sequence"/>
</dbReference>
<evidence type="ECO:0000256" key="5">
    <source>
        <dbReference type="ARBA" id="ARBA00023136"/>
    </source>
</evidence>
<name>A0A1X6WMI8_9ENTE</name>
<keyword evidence="5 6" id="KW-0472">Membrane</keyword>
<keyword evidence="8" id="KW-1185">Reference proteome</keyword>
<feature type="transmembrane region" description="Helical" evidence="6">
    <location>
        <begin position="276"/>
        <end position="295"/>
    </location>
</feature>
<gene>
    <name evidence="7" type="ORF">FM121_05040</name>
</gene>
<dbReference type="CDD" id="cd12827">
    <property type="entry name" value="EcCorA_ZntB-like_u2"/>
    <property type="match status" value="1"/>
</dbReference>
<comment type="subcellular location">
    <subcellularLocation>
        <location evidence="1">Membrane</location>
        <topology evidence="1">Multi-pass membrane protein</topology>
    </subcellularLocation>
</comment>
<dbReference type="Pfam" id="PF01544">
    <property type="entry name" value="CorA"/>
    <property type="match status" value="1"/>
</dbReference>
<dbReference type="EMBL" id="FWFD01000008">
    <property type="protein sequence ID" value="SLM85442.1"/>
    <property type="molecule type" value="Genomic_DNA"/>
</dbReference>
<reference evidence="8" key="1">
    <citation type="submission" date="2017-02" db="EMBL/GenBank/DDBJ databases">
        <authorList>
            <person name="Dridi B."/>
        </authorList>
    </citation>
    <scope>NUCLEOTIDE SEQUENCE [LARGE SCALE GENOMIC DNA]</scope>
    <source>
        <strain evidence="8">bH819</strain>
    </source>
</reference>
<dbReference type="GO" id="GO:0046873">
    <property type="term" value="F:metal ion transmembrane transporter activity"/>
    <property type="evidence" value="ECO:0007669"/>
    <property type="project" value="InterPro"/>
</dbReference>
<evidence type="ECO:0000256" key="3">
    <source>
        <dbReference type="ARBA" id="ARBA00022692"/>
    </source>
</evidence>
<evidence type="ECO:0000256" key="2">
    <source>
        <dbReference type="ARBA" id="ARBA00009765"/>
    </source>
</evidence>
<dbReference type="Gene3D" id="1.20.58.340">
    <property type="entry name" value="Magnesium transport protein CorA, transmembrane region"/>
    <property type="match status" value="2"/>
</dbReference>
<dbReference type="Gene3D" id="3.30.460.20">
    <property type="entry name" value="CorA soluble domain-like"/>
    <property type="match status" value="1"/>
</dbReference>
<sequence>MLLEHKINSALKWVETHQITEHEKNVILTDYDIPLEILDYVTDIYEQSNYIHDPVEGLDLVILHVPTKLDKQNRYISRPVSFLIGHNTIFTFNEGEICLEHKGLYEMIGDDRDCTATTFMLEGINDLVDSYIPVLREMTKERHKLDDLLTKRLTNRDLIKLSYLQQTLTFFVSATESNVDVLNLLEKSRFGQTFSPEEKERLEDALIEAEQIDHMTNLEAKIVNKISQIFDSIMNNNLNDTMKFLTVWSLALAIPTLITGFFGMNIHLPELDSKYGWIYLIILSVILIGWLLLGLKRNRKM</sequence>
<dbReference type="OrthoDB" id="9803416at2"/>
<dbReference type="SUPFAM" id="SSF144083">
    <property type="entry name" value="Magnesium transport protein CorA, transmembrane region"/>
    <property type="match status" value="1"/>
</dbReference>
<protein>
    <submittedName>
        <fullName evidence="7">Magnesium and cobalt transport protein CorA</fullName>
    </submittedName>
</protein>
<dbReference type="InterPro" id="IPR002523">
    <property type="entry name" value="MgTranspt_CorA/ZnTranspt_ZntB"/>
</dbReference>
<comment type="similarity">
    <text evidence="2">Belongs to the CorA metal ion transporter (MIT) (TC 1.A.35) family.</text>
</comment>
<dbReference type="AlphaFoldDB" id="A0A1X6WMI8"/>
<dbReference type="SUPFAM" id="SSF143865">
    <property type="entry name" value="CorA soluble domain-like"/>
    <property type="match status" value="1"/>
</dbReference>
<feature type="transmembrane region" description="Helical" evidence="6">
    <location>
        <begin position="244"/>
        <end position="264"/>
    </location>
</feature>
<evidence type="ECO:0000256" key="6">
    <source>
        <dbReference type="SAM" id="Phobius"/>
    </source>
</evidence>